<dbReference type="SUPFAM" id="SSF48208">
    <property type="entry name" value="Six-hairpin glycosidases"/>
    <property type="match status" value="1"/>
</dbReference>
<protein>
    <submittedName>
        <fullName evidence="1">Uncharacterized protein</fullName>
    </submittedName>
</protein>
<evidence type="ECO:0000313" key="2">
    <source>
        <dbReference type="Proteomes" id="UP000645390"/>
    </source>
</evidence>
<dbReference type="Gene3D" id="1.50.10.10">
    <property type="match status" value="1"/>
</dbReference>
<dbReference type="InterPro" id="IPR012341">
    <property type="entry name" value="6hp_glycosidase-like_sf"/>
</dbReference>
<dbReference type="EMBL" id="BMDJ01000004">
    <property type="protein sequence ID" value="GGI25696.1"/>
    <property type="molecule type" value="Genomic_DNA"/>
</dbReference>
<reference evidence="2" key="1">
    <citation type="journal article" date="2019" name="Int. J. Syst. Evol. Microbiol.">
        <title>The Global Catalogue of Microorganisms (GCM) 10K type strain sequencing project: providing services to taxonomists for standard genome sequencing and annotation.</title>
        <authorList>
            <consortium name="The Broad Institute Genomics Platform"/>
            <consortium name="The Broad Institute Genome Sequencing Center for Infectious Disease"/>
            <person name="Wu L."/>
            <person name="Ma J."/>
        </authorList>
    </citation>
    <scope>NUCLEOTIDE SEQUENCE [LARGE SCALE GENOMIC DNA]</scope>
    <source>
        <strain evidence="2">CCM 8939</strain>
    </source>
</reference>
<evidence type="ECO:0000313" key="1">
    <source>
        <dbReference type="EMBL" id="GGI25696.1"/>
    </source>
</evidence>
<organism evidence="1 2">
    <name type="scientific">Pedobacter mendelii</name>
    <dbReference type="NCBI Taxonomy" id="1908240"/>
    <lineage>
        <taxon>Bacteria</taxon>
        <taxon>Pseudomonadati</taxon>
        <taxon>Bacteroidota</taxon>
        <taxon>Sphingobacteriia</taxon>
        <taxon>Sphingobacteriales</taxon>
        <taxon>Sphingobacteriaceae</taxon>
        <taxon>Pedobacter</taxon>
    </lineage>
</organism>
<sequence>MCFRETKNKSYLAQEDGIANFIISLKITPGDAISYWDYNDPTIPYVSRDTSAAADKILYSLSTKYVSKTAAN</sequence>
<dbReference type="RefSeq" id="WP_229746688.1">
    <property type="nucleotide sequence ID" value="NZ_BMDJ01000004.1"/>
</dbReference>
<accession>A0ABQ2BGJ6</accession>
<proteinExistence type="predicted"/>
<name>A0ABQ2BGJ6_9SPHI</name>
<dbReference type="Proteomes" id="UP000645390">
    <property type="component" value="Unassembled WGS sequence"/>
</dbReference>
<keyword evidence="2" id="KW-1185">Reference proteome</keyword>
<comment type="caution">
    <text evidence="1">The sequence shown here is derived from an EMBL/GenBank/DDBJ whole genome shotgun (WGS) entry which is preliminary data.</text>
</comment>
<gene>
    <name evidence="1" type="ORF">GCM10008119_18960</name>
</gene>
<dbReference type="InterPro" id="IPR008928">
    <property type="entry name" value="6-hairpin_glycosidase_sf"/>
</dbReference>